<dbReference type="InterPro" id="IPR050298">
    <property type="entry name" value="Gram-neg_bact_OMP"/>
</dbReference>
<evidence type="ECO:0000256" key="1">
    <source>
        <dbReference type="ARBA" id="ARBA00004571"/>
    </source>
</evidence>
<keyword evidence="5 8" id="KW-0732">Signal</keyword>
<dbReference type="AlphaFoldDB" id="A0A2D0J1K1"/>
<comment type="similarity">
    <text evidence="2">Belongs to the Gram-negative porin family.</text>
</comment>
<evidence type="ECO:0000256" key="6">
    <source>
        <dbReference type="ARBA" id="ARBA00023136"/>
    </source>
</evidence>
<dbReference type="OrthoDB" id="7055111at2"/>
<dbReference type="PRINTS" id="PR00182">
    <property type="entry name" value="ECOLNEIPORIN"/>
</dbReference>
<organism evidence="9 11">
    <name type="scientific">Xenorhabdus budapestensis</name>
    <dbReference type="NCBI Taxonomy" id="290110"/>
    <lineage>
        <taxon>Bacteria</taxon>
        <taxon>Pseudomonadati</taxon>
        <taxon>Pseudomonadota</taxon>
        <taxon>Gammaproteobacteria</taxon>
        <taxon>Enterobacterales</taxon>
        <taxon>Morganellaceae</taxon>
        <taxon>Xenorhabdus</taxon>
    </lineage>
</organism>
<keyword evidence="7" id="KW-0998">Cell outer membrane</keyword>
<evidence type="ECO:0000313" key="10">
    <source>
        <dbReference type="EMBL" id="QTL40498.1"/>
    </source>
</evidence>
<dbReference type="SUPFAM" id="SSF56935">
    <property type="entry name" value="Porins"/>
    <property type="match status" value="1"/>
</dbReference>
<dbReference type="InterPro" id="IPR023614">
    <property type="entry name" value="Porin_dom_sf"/>
</dbReference>
<feature type="signal peptide" evidence="8">
    <location>
        <begin position="1"/>
        <end position="22"/>
    </location>
</feature>
<dbReference type="RefSeq" id="WP_099135551.1">
    <property type="nucleotide sequence ID" value="NZ_CAWNNJ010000130.1"/>
</dbReference>
<proteinExistence type="inferred from homology"/>
<protein>
    <submittedName>
        <fullName evidence="9 10">Porin</fullName>
    </submittedName>
</protein>
<name>A0A2D0J1K1_XENBU</name>
<evidence type="ECO:0000313" key="11">
    <source>
        <dbReference type="Proteomes" id="UP000225833"/>
    </source>
</evidence>
<gene>
    <name evidence="10" type="ORF">HGO23_03625</name>
    <name evidence="9" type="ORF">Xbud_01594</name>
</gene>
<dbReference type="Pfam" id="PF00267">
    <property type="entry name" value="Porin_1"/>
    <property type="match status" value="1"/>
</dbReference>
<dbReference type="EMBL" id="NIBS01000006">
    <property type="protein sequence ID" value="PHM28198.1"/>
    <property type="molecule type" value="Genomic_DNA"/>
</dbReference>
<evidence type="ECO:0000256" key="7">
    <source>
        <dbReference type="ARBA" id="ARBA00023237"/>
    </source>
</evidence>
<evidence type="ECO:0000313" key="9">
    <source>
        <dbReference type="EMBL" id="PHM28198.1"/>
    </source>
</evidence>
<reference evidence="10 12" key="2">
    <citation type="submission" date="2021-03" db="EMBL/GenBank/DDBJ databases">
        <title>Complete Genome Sequence Data of Xenorhabdus budapestensis strain C72, a Candidate Biological Control Agent, from China.</title>
        <authorList>
            <person name="LI B."/>
            <person name="WANG S."/>
            <person name="QIU D."/>
        </authorList>
    </citation>
    <scope>NUCLEOTIDE SEQUENCE [LARGE SCALE GENOMIC DNA]</scope>
    <source>
        <strain evidence="10 12">C-7-2</strain>
    </source>
</reference>
<sequence>MTKHNVIAMAIPVFLIAGTANAAEIYNKDGNKIDLYGKAEAQYHFAKSKSKEAGDNSSGRIGVRGITQLTDTISGFGRWEFNLGANRTELESSTFARTRLAYVGLKLGNYGTLDYGRNFGVVYDANTFTDMLPVFGGDSIAATDNFMMGRSTGLLTYRNTDFFGLVNGWNFALQYQAKNDSSTKNTRNDVMRQNGDGFGLSSSYNFGNGVTVAASYGNSNRTQAQKQGMESAKVLAKGNKAEAWLVSAKYDRNNIYLAAMYGQARNLTRFGSSVDNHVMFANKTENIELTAQYLFDFGLRPSIGYVYSRGKDLGNDLGENNLLRTKGAEDLVKYISIGASYNFNKNMGTYAEYKINLLKNNDFTKTAKIKTDNIMGVGLVYRF</sequence>
<evidence type="ECO:0000256" key="5">
    <source>
        <dbReference type="ARBA" id="ARBA00022729"/>
    </source>
</evidence>
<dbReference type="GO" id="GO:0009279">
    <property type="term" value="C:cell outer membrane"/>
    <property type="evidence" value="ECO:0007669"/>
    <property type="project" value="UniProtKB-SubCell"/>
</dbReference>
<dbReference type="InterPro" id="IPR001897">
    <property type="entry name" value="Porin_gammaproteobac"/>
</dbReference>
<dbReference type="InterPro" id="IPR001702">
    <property type="entry name" value="Porin_Gram-ve"/>
</dbReference>
<dbReference type="Gene3D" id="2.40.160.10">
    <property type="entry name" value="Porin"/>
    <property type="match status" value="1"/>
</dbReference>
<keyword evidence="12" id="KW-1185">Reference proteome</keyword>
<dbReference type="GO" id="GO:0015288">
    <property type="term" value="F:porin activity"/>
    <property type="evidence" value="ECO:0007669"/>
    <property type="project" value="InterPro"/>
</dbReference>
<evidence type="ECO:0000256" key="8">
    <source>
        <dbReference type="SAM" id="SignalP"/>
    </source>
</evidence>
<keyword evidence="3" id="KW-1134">Transmembrane beta strand</keyword>
<evidence type="ECO:0000256" key="2">
    <source>
        <dbReference type="ARBA" id="ARBA00007539"/>
    </source>
</evidence>
<dbReference type="EMBL" id="CP072455">
    <property type="protein sequence ID" value="QTL40498.1"/>
    <property type="molecule type" value="Genomic_DNA"/>
</dbReference>
<keyword evidence="6" id="KW-0472">Membrane</keyword>
<dbReference type="CDD" id="cd00342">
    <property type="entry name" value="gram_neg_porins"/>
    <property type="match status" value="1"/>
</dbReference>
<reference evidence="9 11" key="1">
    <citation type="journal article" date="2017" name="Nat. Microbiol.">
        <title>Natural product diversity associated with the nematode symbionts Photorhabdus and Xenorhabdus.</title>
        <authorList>
            <person name="Tobias N.J."/>
            <person name="Wolff H."/>
            <person name="Djahanschiri B."/>
            <person name="Grundmann F."/>
            <person name="Kronenwerth M."/>
            <person name="Shi Y.M."/>
            <person name="Simonyi S."/>
            <person name="Grun P."/>
            <person name="Shapiro-Ilan D."/>
            <person name="Pidot S.J."/>
            <person name="Stinear T.P."/>
            <person name="Ebersberger I."/>
            <person name="Bode H.B."/>
        </authorList>
    </citation>
    <scope>NUCLEOTIDE SEQUENCE [LARGE SCALE GENOMIC DNA]</scope>
    <source>
        <strain evidence="9 11">DSM 16342</strain>
    </source>
</reference>
<keyword evidence="4" id="KW-0812">Transmembrane</keyword>
<dbReference type="InterPro" id="IPR033900">
    <property type="entry name" value="Gram_neg_porin_domain"/>
</dbReference>
<comment type="subcellular location">
    <subcellularLocation>
        <location evidence="1">Cell outer membrane</location>
        <topology evidence="1">Multi-pass membrane protein</topology>
    </subcellularLocation>
</comment>
<dbReference type="Proteomes" id="UP000225833">
    <property type="component" value="Unassembled WGS sequence"/>
</dbReference>
<dbReference type="GO" id="GO:0034220">
    <property type="term" value="P:monoatomic ion transmembrane transport"/>
    <property type="evidence" value="ECO:0007669"/>
    <property type="project" value="InterPro"/>
</dbReference>
<feature type="chain" id="PRO_5012067535" evidence="8">
    <location>
        <begin position="23"/>
        <end position="383"/>
    </location>
</feature>
<dbReference type="PANTHER" id="PTHR34501:SF8">
    <property type="entry name" value="OUTER MEMBRANE PORIN N-RELATED"/>
    <property type="match status" value="1"/>
</dbReference>
<evidence type="ECO:0000313" key="12">
    <source>
        <dbReference type="Proteomes" id="UP000665047"/>
    </source>
</evidence>
<accession>A0A2D0J1K1</accession>
<evidence type="ECO:0000256" key="3">
    <source>
        <dbReference type="ARBA" id="ARBA00022452"/>
    </source>
</evidence>
<dbReference type="Proteomes" id="UP000665047">
    <property type="component" value="Chromosome"/>
</dbReference>
<evidence type="ECO:0000256" key="4">
    <source>
        <dbReference type="ARBA" id="ARBA00022692"/>
    </source>
</evidence>
<dbReference type="PRINTS" id="PR00183">
    <property type="entry name" value="ECOLIPORIN"/>
</dbReference>
<dbReference type="PANTHER" id="PTHR34501">
    <property type="entry name" value="PROTEIN YDDL-RELATED"/>
    <property type="match status" value="1"/>
</dbReference>